<dbReference type="AlphaFoldDB" id="A0AAD6ZAF8"/>
<dbReference type="Proteomes" id="UP001218218">
    <property type="component" value="Unassembled WGS sequence"/>
</dbReference>
<keyword evidence="3" id="KW-1185">Reference proteome</keyword>
<evidence type="ECO:0000313" key="3">
    <source>
        <dbReference type="Proteomes" id="UP001218218"/>
    </source>
</evidence>
<protein>
    <recommendedName>
        <fullName evidence="1">BTB domain-containing protein</fullName>
    </recommendedName>
</protein>
<dbReference type="SUPFAM" id="SSF54695">
    <property type="entry name" value="POZ domain"/>
    <property type="match status" value="1"/>
</dbReference>
<sequence>MDEIADNLWFSTDVVILRAETRIFRVFAAILKAQSSVFADLFSLPQPSESADMETMEGHPVITLHDKAADVEVFLKAIFDSSFFMPPPGEIQFEDALAILRLSHKYDVGYLRRRALQHLGPIYPKTLAEYDAWPGDCNAKSSPDITFIRRTNTLKAASEVGASWLLPVVYYDICKRDLARILAPGSSWHDLGKNERSACLTGYSTQITYVLKLTKILSVAKAAGDACDNWETCNTKRLKLNFAIDVSRLMRFPLDFWTEDSVWGTMRVFGLCNRCIAEISEVSMLPPDRNFGFGCHRCSAFPGGRSWRN</sequence>
<dbReference type="PROSITE" id="PS50097">
    <property type="entry name" value="BTB"/>
    <property type="match status" value="1"/>
</dbReference>
<dbReference type="SMART" id="SM00225">
    <property type="entry name" value="BTB"/>
    <property type="match status" value="1"/>
</dbReference>
<evidence type="ECO:0000313" key="2">
    <source>
        <dbReference type="EMBL" id="KAJ7314380.1"/>
    </source>
</evidence>
<feature type="domain" description="BTB" evidence="1">
    <location>
        <begin position="12"/>
        <end position="87"/>
    </location>
</feature>
<dbReference type="Gene3D" id="3.30.710.10">
    <property type="entry name" value="Potassium Channel Kv1.1, Chain A"/>
    <property type="match status" value="1"/>
</dbReference>
<gene>
    <name evidence="2" type="ORF">DFH08DRAFT_1087267</name>
</gene>
<dbReference type="InterPro" id="IPR011333">
    <property type="entry name" value="SKP1/BTB/POZ_sf"/>
</dbReference>
<dbReference type="EMBL" id="JARIHO010000067">
    <property type="protein sequence ID" value="KAJ7314380.1"/>
    <property type="molecule type" value="Genomic_DNA"/>
</dbReference>
<name>A0AAD6ZAF8_9AGAR</name>
<dbReference type="InterPro" id="IPR000210">
    <property type="entry name" value="BTB/POZ_dom"/>
</dbReference>
<proteinExistence type="predicted"/>
<accession>A0AAD6ZAF8</accession>
<organism evidence="2 3">
    <name type="scientific">Mycena albidolilacea</name>
    <dbReference type="NCBI Taxonomy" id="1033008"/>
    <lineage>
        <taxon>Eukaryota</taxon>
        <taxon>Fungi</taxon>
        <taxon>Dikarya</taxon>
        <taxon>Basidiomycota</taxon>
        <taxon>Agaricomycotina</taxon>
        <taxon>Agaricomycetes</taxon>
        <taxon>Agaricomycetidae</taxon>
        <taxon>Agaricales</taxon>
        <taxon>Marasmiineae</taxon>
        <taxon>Mycenaceae</taxon>
        <taxon>Mycena</taxon>
    </lineage>
</organism>
<evidence type="ECO:0000259" key="1">
    <source>
        <dbReference type="PROSITE" id="PS50097"/>
    </source>
</evidence>
<reference evidence="2" key="1">
    <citation type="submission" date="2023-03" db="EMBL/GenBank/DDBJ databases">
        <title>Massive genome expansion in bonnet fungi (Mycena s.s.) driven by repeated elements and novel gene families across ecological guilds.</title>
        <authorList>
            <consortium name="Lawrence Berkeley National Laboratory"/>
            <person name="Harder C.B."/>
            <person name="Miyauchi S."/>
            <person name="Viragh M."/>
            <person name="Kuo A."/>
            <person name="Thoen E."/>
            <person name="Andreopoulos B."/>
            <person name="Lu D."/>
            <person name="Skrede I."/>
            <person name="Drula E."/>
            <person name="Henrissat B."/>
            <person name="Morin E."/>
            <person name="Kohler A."/>
            <person name="Barry K."/>
            <person name="LaButti K."/>
            <person name="Morin E."/>
            <person name="Salamov A."/>
            <person name="Lipzen A."/>
            <person name="Mereny Z."/>
            <person name="Hegedus B."/>
            <person name="Baldrian P."/>
            <person name="Stursova M."/>
            <person name="Weitz H."/>
            <person name="Taylor A."/>
            <person name="Grigoriev I.V."/>
            <person name="Nagy L.G."/>
            <person name="Martin F."/>
            <person name="Kauserud H."/>
        </authorList>
    </citation>
    <scope>NUCLEOTIDE SEQUENCE</scope>
    <source>
        <strain evidence="2">CBHHK002</strain>
    </source>
</reference>
<dbReference type="Pfam" id="PF00651">
    <property type="entry name" value="BTB"/>
    <property type="match status" value="1"/>
</dbReference>
<comment type="caution">
    <text evidence="2">The sequence shown here is derived from an EMBL/GenBank/DDBJ whole genome shotgun (WGS) entry which is preliminary data.</text>
</comment>